<proteinExistence type="predicted"/>
<reference evidence="1" key="1">
    <citation type="submission" date="2014-11" db="EMBL/GenBank/DDBJ databases">
        <authorList>
            <person name="Otto D Thomas"/>
            <person name="Naeem Raeece"/>
        </authorList>
    </citation>
    <scope>NUCLEOTIDE SEQUENCE</scope>
</reference>
<dbReference type="VEuPathDB" id="CryptoDB:Cvel_24890"/>
<accession>A0A0G4H6J2</accession>
<name>A0A0G4H6J2_9ALVE</name>
<dbReference type="AlphaFoldDB" id="A0A0G4H6J2"/>
<organism evidence="1">
    <name type="scientific">Chromera velia CCMP2878</name>
    <dbReference type="NCBI Taxonomy" id="1169474"/>
    <lineage>
        <taxon>Eukaryota</taxon>
        <taxon>Sar</taxon>
        <taxon>Alveolata</taxon>
        <taxon>Colpodellida</taxon>
        <taxon>Chromeraceae</taxon>
        <taxon>Chromera</taxon>
    </lineage>
</organism>
<protein>
    <submittedName>
        <fullName evidence="1">Uncharacterized protein</fullName>
    </submittedName>
</protein>
<sequence>MTAARTTKRFRTSLLSTSLGEVPKAVPGGTGSKGIEIDEDCRRWISACPLCQLKNVITPRIHKKSEKLSADWRPIKGTVWIVDIWFFKDLLAKAEIGGFGMMVVLYEPEAGFSLTYPAKEKDEASLINYAYYFAHWLGRPHLVCMDGEKAGAGAFFQSWLRGDGSPGLYPIKYRQGPPYVDKGLQALVERCFYSNREGVALLMSDPNHLFPLAVIHIVHPEYLQTVLDNIRLWGRPRFDQEGTILLAPAGREQEDPRLWKTSARQEGGTGARYCRRARKSDLRHRGFPLVLPVTFPVGRYEGMQQGTQWPAKKFSFQLADEGEGVVGLREAPRLTHLREGLQEISSTEAQALASLSSSSALPSAVPPSPPPSPRSCKALRILPCLGRGLGKGSGGSGRPPKVSVSCCVKQGFRRLRGVAAAGFLCPVWLFYEGNHSGPVRP</sequence>
<dbReference type="EMBL" id="CDMZ01001932">
    <property type="protein sequence ID" value="CEM39479.1"/>
    <property type="molecule type" value="Genomic_DNA"/>
</dbReference>
<gene>
    <name evidence="1" type="ORF">Cvel_24890</name>
</gene>
<dbReference type="PhylomeDB" id="A0A0G4H6J2"/>
<evidence type="ECO:0000313" key="1">
    <source>
        <dbReference type="EMBL" id="CEM39479.1"/>
    </source>
</evidence>